<organism evidence="1 2">
    <name type="scientific">Aequoribacter fuscus</name>
    <dbReference type="NCBI Taxonomy" id="2518989"/>
    <lineage>
        <taxon>Bacteria</taxon>
        <taxon>Pseudomonadati</taxon>
        <taxon>Pseudomonadota</taxon>
        <taxon>Gammaproteobacteria</taxon>
        <taxon>Cellvibrionales</taxon>
        <taxon>Halieaceae</taxon>
        <taxon>Aequoribacter</taxon>
    </lineage>
</organism>
<dbReference type="STRING" id="2518989.IMCC3088_312"/>
<name>F3L5N2_9GAMM</name>
<dbReference type="Proteomes" id="UP000005615">
    <property type="component" value="Unassembled WGS sequence"/>
</dbReference>
<reference evidence="1 2" key="1">
    <citation type="journal article" date="2011" name="J. Bacteriol.">
        <title>Genome sequence of strain IMCC3088, a proteorhodopsin-containing marine bacterium belonging to the OM60/NOR5 clade.</title>
        <authorList>
            <person name="Jang Y."/>
            <person name="Oh H.M."/>
            <person name="Kang I."/>
            <person name="Lee K."/>
            <person name="Yang S.J."/>
            <person name="Cho J.C."/>
        </authorList>
    </citation>
    <scope>NUCLEOTIDE SEQUENCE [LARGE SCALE GENOMIC DNA]</scope>
    <source>
        <strain evidence="1 2">IMCC3088</strain>
    </source>
</reference>
<proteinExistence type="predicted"/>
<dbReference type="AlphaFoldDB" id="F3L5N2"/>
<keyword evidence="2" id="KW-1185">Reference proteome</keyword>
<gene>
    <name evidence="1" type="ORF">IMCC3088_312</name>
</gene>
<sequence>MLAQKQAIMISLVKKQNNAATGDAVGVALVLLPVGSLFGSDVEGELAQAKGEVMALQGAVSINCRY</sequence>
<accession>F3L5N2</accession>
<dbReference type="EMBL" id="AEIG01000120">
    <property type="protein sequence ID" value="EGG28357.1"/>
    <property type="molecule type" value="Genomic_DNA"/>
</dbReference>
<protein>
    <submittedName>
        <fullName evidence="1">Uncharacterized protein</fullName>
    </submittedName>
</protein>
<evidence type="ECO:0000313" key="2">
    <source>
        <dbReference type="Proteomes" id="UP000005615"/>
    </source>
</evidence>
<comment type="caution">
    <text evidence="1">The sequence shown here is derived from an EMBL/GenBank/DDBJ whole genome shotgun (WGS) entry which is preliminary data.</text>
</comment>
<evidence type="ECO:0000313" key="1">
    <source>
        <dbReference type="EMBL" id="EGG28357.1"/>
    </source>
</evidence>